<dbReference type="Proteomes" id="UP000275846">
    <property type="component" value="Unassembled WGS sequence"/>
</dbReference>
<proteinExistence type="predicted"/>
<dbReference type="EMBL" id="UYSU01033066">
    <property type="protein sequence ID" value="VDL91345.1"/>
    <property type="molecule type" value="Genomic_DNA"/>
</dbReference>
<sequence length="806" mass="86448">MERGPACIFCNRLTLSEQEGKDQTDAYAVTTVGDSMGQKRYHKWHKALSREHKQAFQCDETIRAYLLAQRYIEELQKFLEDANLKASLRLEAAVHYSTSSITDSPATTPGSPIVEVFATAQKCDNRRVVSALPMSSSRVASLSPVVAQKLPSLQASSHDDVRSNGGGYSSDLEVRTLPHHQPPCSGILKPTKKNSLPCHYYHRQQRELSINQEADQTEATGQEVAGEQCICVKLQQPGEAVCCRFLAHTCLPPSPVLALTTETEDSGGHRCCCREGDTVANPSGAPLPKTAHFSTCSPASKTLCMKELSFTNAESGSGSAASLSSLPPPCPSPSGIVSVERRERAIQVPAGFDLSAAGTFTDCLLCGRSLADRGVSVAPVSSSATVKEPLTAKPTSLPSTPTLQRVRPRSVPDKDAYSAVLAAICRRVGQPTPAVSSAGFQPPYEEEGDVLGEATSTVSSPRRCNQPLLSLLSWNPLPQAFILCEGPLWRKTIGRLIPPGLLEGRQSQHDDGLNAVTERTEDATGRLDSGFFSTSSSASVSNRFGSSWKPFWTTLVTIVGWQSVFIIYFEATARNPARRQDFSDSICKVQPFSRNHQPSATPGPTSASDAGLPSVGLARHRNGSIDETSFLLAHPAVKKTYRLRPIFPKASSMSKQTAQKDIGRPATVAGKEVGSPCGTPGVVGSLTLTPKHRASGFFTLSRKSSSERCTAGAAAVAVRNFSSLDTSGPDREAEVMAAISTPTPGSPTSVLVSNRSTTFSSTCGSLDERSASLQSDFFPQTRDWLLAFQTTLDHLITNDTTVKTEQ</sequence>
<evidence type="ECO:0000313" key="4">
    <source>
        <dbReference type="WBParaSite" id="SSLN_0000511901-mRNA-1"/>
    </source>
</evidence>
<dbReference type="AlphaFoldDB" id="A0A183SL62"/>
<accession>A0A183SL62</accession>
<dbReference type="OrthoDB" id="6266954at2759"/>
<protein>
    <submittedName>
        <fullName evidence="4">Phosphodiesterase</fullName>
    </submittedName>
</protein>
<evidence type="ECO:0000313" key="2">
    <source>
        <dbReference type="EMBL" id="VDL91345.1"/>
    </source>
</evidence>
<feature type="region of interest" description="Disordered" evidence="1">
    <location>
        <begin position="389"/>
        <end position="410"/>
    </location>
</feature>
<evidence type="ECO:0000256" key="1">
    <source>
        <dbReference type="SAM" id="MobiDB-lite"/>
    </source>
</evidence>
<keyword evidence="3" id="KW-1185">Reference proteome</keyword>
<feature type="region of interest" description="Disordered" evidence="1">
    <location>
        <begin position="592"/>
        <end position="614"/>
    </location>
</feature>
<dbReference type="WBParaSite" id="SSLN_0000511901-mRNA-1">
    <property type="protein sequence ID" value="SSLN_0000511901-mRNA-1"/>
    <property type="gene ID" value="SSLN_0000511901"/>
</dbReference>
<feature type="compositionally biased region" description="Polar residues" evidence="1">
    <location>
        <begin position="393"/>
        <end position="403"/>
    </location>
</feature>
<reference evidence="4" key="1">
    <citation type="submission" date="2016-06" db="UniProtKB">
        <authorList>
            <consortium name="WormBaseParasite"/>
        </authorList>
    </citation>
    <scope>IDENTIFICATION</scope>
</reference>
<evidence type="ECO:0000313" key="3">
    <source>
        <dbReference type="Proteomes" id="UP000275846"/>
    </source>
</evidence>
<reference evidence="2 3" key="2">
    <citation type="submission" date="2018-11" db="EMBL/GenBank/DDBJ databases">
        <authorList>
            <consortium name="Pathogen Informatics"/>
        </authorList>
    </citation>
    <scope>NUCLEOTIDE SEQUENCE [LARGE SCALE GENOMIC DNA]</scope>
    <source>
        <strain evidence="2 3">NST_G2</strain>
    </source>
</reference>
<organism evidence="4">
    <name type="scientific">Schistocephalus solidus</name>
    <name type="common">Tapeworm</name>
    <dbReference type="NCBI Taxonomy" id="70667"/>
    <lineage>
        <taxon>Eukaryota</taxon>
        <taxon>Metazoa</taxon>
        <taxon>Spiralia</taxon>
        <taxon>Lophotrochozoa</taxon>
        <taxon>Platyhelminthes</taxon>
        <taxon>Cestoda</taxon>
        <taxon>Eucestoda</taxon>
        <taxon>Diphyllobothriidea</taxon>
        <taxon>Diphyllobothriidae</taxon>
        <taxon>Schistocephalus</taxon>
    </lineage>
</organism>
<feature type="compositionally biased region" description="Polar residues" evidence="1">
    <location>
        <begin position="592"/>
        <end position="608"/>
    </location>
</feature>
<name>A0A183SL62_SCHSO</name>
<gene>
    <name evidence="2" type="ORF">SSLN_LOCUS4960</name>
</gene>